<accession>A0A814X9F9</accession>
<protein>
    <recommendedName>
        <fullName evidence="20">Mitochondrial carrier protein</fullName>
    </recommendedName>
</protein>
<evidence type="ECO:0000256" key="10">
    <source>
        <dbReference type="PROSITE-ProRule" id="PRU00282"/>
    </source>
</evidence>
<organism evidence="14 19">
    <name type="scientific">Rotaria magnacalcarata</name>
    <dbReference type="NCBI Taxonomy" id="392030"/>
    <lineage>
        <taxon>Eukaryota</taxon>
        <taxon>Metazoa</taxon>
        <taxon>Spiralia</taxon>
        <taxon>Gnathifera</taxon>
        <taxon>Rotifera</taxon>
        <taxon>Eurotatoria</taxon>
        <taxon>Bdelloidea</taxon>
        <taxon>Philodinida</taxon>
        <taxon>Philodinidae</taxon>
        <taxon>Rotaria</taxon>
    </lineage>
</organism>
<comment type="subcellular location">
    <subcellularLocation>
        <location evidence="1">Mitochondrion inner membrane</location>
        <topology evidence="1">Multi-pass membrane protein</topology>
    </subcellularLocation>
</comment>
<feature type="repeat" description="Solcar" evidence="10">
    <location>
        <begin position="218"/>
        <end position="305"/>
    </location>
</feature>
<dbReference type="EMBL" id="CAJOBH010000991">
    <property type="protein sequence ID" value="CAF3829608.1"/>
    <property type="molecule type" value="Genomic_DNA"/>
</dbReference>
<dbReference type="EMBL" id="CAJOBI010106195">
    <property type="protein sequence ID" value="CAF4611398.1"/>
    <property type="molecule type" value="Genomic_DNA"/>
</dbReference>
<proteinExistence type="inferred from homology"/>
<dbReference type="PANTHER" id="PTHR45928">
    <property type="entry name" value="RE38146P"/>
    <property type="match status" value="1"/>
</dbReference>
<dbReference type="EMBL" id="CAJOBJ010022078">
    <property type="protein sequence ID" value="CAF4221373.1"/>
    <property type="molecule type" value="Genomic_DNA"/>
</dbReference>
<reference evidence="14" key="1">
    <citation type="submission" date="2021-02" db="EMBL/GenBank/DDBJ databases">
        <authorList>
            <person name="Nowell W R."/>
        </authorList>
    </citation>
    <scope>NUCLEOTIDE SEQUENCE</scope>
</reference>
<comment type="similarity">
    <text evidence="2 11">Belongs to the mitochondrial carrier (TC 2.A.29) family.</text>
</comment>
<evidence type="ECO:0000256" key="2">
    <source>
        <dbReference type="ARBA" id="ARBA00006375"/>
    </source>
</evidence>
<dbReference type="Gene3D" id="1.50.40.10">
    <property type="entry name" value="Mitochondrial carrier domain"/>
    <property type="match status" value="1"/>
</dbReference>
<dbReference type="InterPro" id="IPR051508">
    <property type="entry name" value="Mito_Carrier_Antiporter"/>
</dbReference>
<dbReference type="PANTHER" id="PTHR45928:SF1">
    <property type="entry name" value="RE38146P"/>
    <property type="match status" value="1"/>
</dbReference>
<evidence type="ECO:0000313" key="19">
    <source>
        <dbReference type="Proteomes" id="UP000663834"/>
    </source>
</evidence>
<dbReference type="Proteomes" id="UP000663834">
    <property type="component" value="Unassembled WGS sequence"/>
</dbReference>
<dbReference type="EMBL" id="CAJNOV010000033">
    <property type="protein sequence ID" value="CAF0962175.1"/>
    <property type="molecule type" value="Genomic_DNA"/>
</dbReference>
<evidence type="ECO:0000313" key="15">
    <source>
        <dbReference type="EMBL" id="CAF1920018.1"/>
    </source>
</evidence>
<evidence type="ECO:0000313" key="17">
    <source>
        <dbReference type="EMBL" id="CAF4221373.1"/>
    </source>
</evidence>
<evidence type="ECO:0000256" key="6">
    <source>
        <dbReference type="ARBA" id="ARBA00022792"/>
    </source>
</evidence>
<keyword evidence="5" id="KW-0677">Repeat</keyword>
<feature type="transmembrane region" description="Helical" evidence="12">
    <location>
        <begin position="12"/>
        <end position="32"/>
    </location>
</feature>
<dbReference type="OrthoDB" id="6703404at2759"/>
<keyword evidence="3 11" id="KW-0813">Transport</keyword>
<dbReference type="GO" id="GO:0005743">
    <property type="term" value="C:mitochondrial inner membrane"/>
    <property type="evidence" value="ECO:0007669"/>
    <property type="project" value="UniProtKB-SubCell"/>
</dbReference>
<evidence type="ECO:0000313" key="18">
    <source>
        <dbReference type="EMBL" id="CAF4611398.1"/>
    </source>
</evidence>
<dbReference type="InterPro" id="IPR018108">
    <property type="entry name" value="MCP_transmembrane"/>
</dbReference>
<dbReference type="Proteomes" id="UP000663855">
    <property type="component" value="Unassembled WGS sequence"/>
</dbReference>
<sequence length="330" mass="36894">MNVKNQPSKPKLRAWASVISGSLAATGAVFFTNMPETIKTRMQLDGEASIRDGVGTKKQYSNIFDAYKKIIRQEGFKALHAGLGPAIGIQVIMNGLRLGLFEPIQHIIRNLTNCREHNTLNKVVSGAMSGVIGVTISSPLYLAKNRLQAQSNYFHAAEEHHYKNTIDCLKKIYQRSGIFGLFYGVTAALPRVIAGSATQLTTYDKLKEFSIQSLNLRDGFPAHLFASFISSLFTVTMMNPFDVISTRIYQSSGRQTVYYGVIDCCKKTVRIEGWRALQNGWLALYLRLGPHTIITFVFLEKIRAWFLTFDRFSTNPQPIPIDVLVNSDAS</sequence>
<keyword evidence="7 12" id="KW-1133">Transmembrane helix</keyword>
<feature type="repeat" description="Solcar" evidence="10">
    <location>
        <begin position="117"/>
        <end position="209"/>
    </location>
</feature>
<comment type="caution">
    <text evidence="14">The sequence shown here is derived from an EMBL/GenBank/DDBJ whole genome shotgun (WGS) entry which is preliminary data.</text>
</comment>
<gene>
    <name evidence="16" type="ORF">BYL167_LOCUS4623</name>
    <name evidence="13" type="ORF">CJN711_LOCUS474</name>
    <name evidence="17" type="ORF">GIL414_LOCUS22422</name>
    <name evidence="14" type="ORF">KQP761_LOCUS200</name>
    <name evidence="15" type="ORF">MBJ925_LOCUS1824</name>
    <name evidence="18" type="ORF">SMN809_LOCUS39496</name>
</gene>
<dbReference type="InterPro" id="IPR023395">
    <property type="entry name" value="MCP_dom_sf"/>
</dbReference>
<keyword evidence="4 10" id="KW-0812">Transmembrane</keyword>
<evidence type="ECO:0000313" key="14">
    <source>
        <dbReference type="EMBL" id="CAF1208286.1"/>
    </source>
</evidence>
<keyword evidence="8" id="KW-0496">Mitochondrion</keyword>
<dbReference type="EMBL" id="CAJNRE010000119">
    <property type="protein sequence ID" value="CAF1920018.1"/>
    <property type="molecule type" value="Genomic_DNA"/>
</dbReference>
<evidence type="ECO:0000256" key="1">
    <source>
        <dbReference type="ARBA" id="ARBA00004448"/>
    </source>
</evidence>
<dbReference type="Proteomes" id="UP000681967">
    <property type="component" value="Unassembled WGS sequence"/>
</dbReference>
<evidence type="ECO:0000256" key="8">
    <source>
        <dbReference type="ARBA" id="ARBA00023128"/>
    </source>
</evidence>
<evidence type="ECO:0000313" key="13">
    <source>
        <dbReference type="EMBL" id="CAF0962175.1"/>
    </source>
</evidence>
<evidence type="ECO:0000256" key="7">
    <source>
        <dbReference type="ARBA" id="ARBA00022989"/>
    </source>
</evidence>
<feature type="repeat" description="Solcar" evidence="10">
    <location>
        <begin position="12"/>
        <end position="107"/>
    </location>
</feature>
<evidence type="ECO:0000256" key="9">
    <source>
        <dbReference type="ARBA" id="ARBA00023136"/>
    </source>
</evidence>
<evidence type="ECO:0000313" key="16">
    <source>
        <dbReference type="EMBL" id="CAF3829608.1"/>
    </source>
</evidence>
<evidence type="ECO:0000256" key="4">
    <source>
        <dbReference type="ARBA" id="ARBA00022692"/>
    </source>
</evidence>
<evidence type="ECO:0000256" key="11">
    <source>
        <dbReference type="RuleBase" id="RU000488"/>
    </source>
</evidence>
<name>A0A814X9F9_9BILA</name>
<evidence type="ECO:0000256" key="3">
    <source>
        <dbReference type="ARBA" id="ARBA00022448"/>
    </source>
</evidence>
<keyword evidence="9 10" id="KW-0472">Membrane</keyword>
<dbReference type="Proteomes" id="UP000663824">
    <property type="component" value="Unassembled WGS sequence"/>
</dbReference>
<dbReference type="Proteomes" id="UP000676336">
    <property type="component" value="Unassembled WGS sequence"/>
</dbReference>
<evidence type="ECO:0000256" key="5">
    <source>
        <dbReference type="ARBA" id="ARBA00022737"/>
    </source>
</evidence>
<keyword evidence="6" id="KW-0999">Mitochondrion inner membrane</keyword>
<evidence type="ECO:0008006" key="20">
    <source>
        <dbReference type="Google" id="ProtNLM"/>
    </source>
</evidence>
<dbReference type="Proteomes" id="UP000681720">
    <property type="component" value="Unassembled WGS sequence"/>
</dbReference>
<dbReference type="EMBL" id="CAJNOW010000018">
    <property type="protein sequence ID" value="CAF1208286.1"/>
    <property type="molecule type" value="Genomic_DNA"/>
</dbReference>
<dbReference type="PROSITE" id="PS50920">
    <property type="entry name" value="SOLCAR"/>
    <property type="match status" value="3"/>
</dbReference>
<dbReference type="AlphaFoldDB" id="A0A814X9F9"/>
<dbReference type="Pfam" id="PF00153">
    <property type="entry name" value="Mito_carr"/>
    <property type="match status" value="3"/>
</dbReference>
<evidence type="ECO:0000256" key="12">
    <source>
        <dbReference type="SAM" id="Phobius"/>
    </source>
</evidence>
<dbReference type="SUPFAM" id="SSF103506">
    <property type="entry name" value="Mitochondrial carrier"/>
    <property type="match status" value="1"/>
</dbReference>